<dbReference type="InterPro" id="IPR038763">
    <property type="entry name" value="DHH_sf"/>
</dbReference>
<dbReference type="InterPro" id="IPR014528">
    <property type="entry name" value="GdpP/PdeA"/>
</dbReference>
<name>A0A4P6MMM9_9BACT</name>
<dbReference type="OrthoDB" id="9759476at2"/>
<evidence type="ECO:0000259" key="3">
    <source>
        <dbReference type="Pfam" id="PF02272"/>
    </source>
</evidence>
<feature type="domain" description="DDH" evidence="2">
    <location>
        <begin position="344"/>
        <end position="500"/>
    </location>
</feature>
<accession>A0A4P6MMM9</accession>
<dbReference type="Pfam" id="PF24898">
    <property type="entry name" value="GGDEF_GdpP"/>
    <property type="match status" value="1"/>
</dbReference>
<reference evidence="4 5" key="1">
    <citation type="submission" date="2019-01" db="EMBL/GenBank/DDBJ databases">
        <title>Complete sequence and annotation of the Mycoplasma phocirhinis strain 852T genome.</title>
        <authorList>
            <person name="Frasca S.Jr."/>
            <person name="Kutish G.F."/>
            <person name="Castellanos Gell J."/>
            <person name="Michaels D.L."/>
            <person name="Brown D.R."/>
        </authorList>
    </citation>
    <scope>NUCLEOTIDE SEQUENCE [LARGE SCALE GENOMIC DNA]</scope>
    <source>
        <strain evidence="4 5">852</strain>
    </source>
</reference>
<dbReference type="Gene3D" id="3.90.1640.10">
    <property type="entry name" value="inorganic pyrophosphatase (n-terminal core)"/>
    <property type="match status" value="1"/>
</dbReference>
<dbReference type="RefSeq" id="WP_130429545.1">
    <property type="nucleotide sequence ID" value="NZ_CP034841.1"/>
</dbReference>
<dbReference type="KEGG" id="mphi:EG856_02460"/>
<evidence type="ECO:0000256" key="1">
    <source>
        <dbReference type="SAM" id="Phobius"/>
    </source>
</evidence>
<protein>
    <submittedName>
        <fullName evidence="4">Phosphoesterase</fullName>
    </submittedName>
</protein>
<dbReference type="GO" id="GO:0003676">
    <property type="term" value="F:nucleic acid binding"/>
    <property type="evidence" value="ECO:0007669"/>
    <property type="project" value="InterPro"/>
</dbReference>
<proteinExistence type="predicted"/>
<dbReference type="InterPro" id="IPR003156">
    <property type="entry name" value="DHHA1_dom"/>
</dbReference>
<evidence type="ECO:0000313" key="5">
    <source>
        <dbReference type="Proteomes" id="UP000289326"/>
    </source>
</evidence>
<sequence>MNLRQKLVLYIIGAFFFTLSTIVSVLFLVLKTSLIWTFMFTLILCFSLILITIFTLFSIKSYVSLQSKIKLSHAKFIDNALKFNQLGTIIYDFSNTIVDSSYFIQKRFGNHLIGTPLKSFFENLGLDFDKKNRVYQFEYNGNFYEANIFDLDNYISIKDVSLLKRTMMMYNEQLSVIGEIEIDNYSLYQSILSEDQLYKLNQNVITLLEQLAQNYNLIFRQYNSNSKFLIITNQDSLTKMIKQEFDFLKKLHNLLKNQNSNVVVSFSAGFSYGSNELNVKTDLAKAALSQAQTRGGDQVIVVSPHTQPLYFGSTTEILPSVDRTQIRAFTQTIEQIFDNENIDKVIVYGHAVADLDAIGSAIGIVALAKAYNKKAYICSSTQDATTKKVLKQYWDVIGEHIIKPQQANKISDENTVVFFVDNAHPSRTDNPDAIKNISSKNIFILDHHRLKLSIDFAPKQNRIISTTSSSASELVTEMLMFAQKKVKLDLITAQMLLNGICLDTLQFQKHATAKTFEAASWLEAKGANSTTAANALKIDAQTYLKVVELLNTLEEVKEGFFLAYADVAMSDDIISIAAEEILRIDGRRASFVVARQEKSTNYKLSARGIDTNVQIICENVGGGGGFAAAAAVSTDNLETFIKNIKQAIVGVK</sequence>
<dbReference type="InterPro" id="IPR051319">
    <property type="entry name" value="Oligoribo/pAp-PDE_c-di-AMP_PDE"/>
</dbReference>
<evidence type="ECO:0000259" key="2">
    <source>
        <dbReference type="Pfam" id="PF01368"/>
    </source>
</evidence>
<evidence type="ECO:0000313" key="4">
    <source>
        <dbReference type="EMBL" id="QBF34768.1"/>
    </source>
</evidence>
<keyword evidence="5" id="KW-1185">Reference proteome</keyword>
<gene>
    <name evidence="4" type="ORF">EG856_02460</name>
</gene>
<keyword evidence="1" id="KW-0812">Transmembrane</keyword>
<dbReference type="SUPFAM" id="SSF64182">
    <property type="entry name" value="DHH phosphoesterases"/>
    <property type="match status" value="1"/>
</dbReference>
<dbReference type="PANTHER" id="PTHR47618:SF2">
    <property type="entry name" value="CYCLIC-DI-AMP PHOSPHODIESTERASE GDPP"/>
    <property type="match status" value="1"/>
</dbReference>
<keyword evidence="1" id="KW-1133">Transmembrane helix</keyword>
<dbReference type="Pfam" id="PF02272">
    <property type="entry name" value="DHHA1"/>
    <property type="match status" value="1"/>
</dbReference>
<dbReference type="Pfam" id="PF01368">
    <property type="entry name" value="DHH"/>
    <property type="match status" value="1"/>
</dbReference>
<dbReference type="PANTHER" id="PTHR47618">
    <property type="entry name" value="BIFUNCTIONAL OLIGORIBONUCLEASE AND PAP PHOSPHATASE NRNA"/>
    <property type="match status" value="1"/>
</dbReference>
<dbReference type="Proteomes" id="UP000289326">
    <property type="component" value="Chromosome"/>
</dbReference>
<dbReference type="InterPro" id="IPR001667">
    <property type="entry name" value="DDH_dom"/>
</dbReference>
<feature type="transmembrane region" description="Helical" evidence="1">
    <location>
        <begin position="7"/>
        <end position="29"/>
    </location>
</feature>
<keyword evidence="1" id="KW-0472">Membrane</keyword>
<dbReference type="Gene3D" id="3.10.310.30">
    <property type="match status" value="1"/>
</dbReference>
<dbReference type="EMBL" id="CP034841">
    <property type="protein sequence ID" value="QBF34768.1"/>
    <property type="molecule type" value="Genomic_DNA"/>
</dbReference>
<dbReference type="AlphaFoldDB" id="A0A4P6MMM9"/>
<dbReference type="PIRSF" id="PIRSF026583">
    <property type="entry name" value="YybT"/>
    <property type="match status" value="1"/>
</dbReference>
<feature type="transmembrane region" description="Helical" evidence="1">
    <location>
        <begin position="35"/>
        <end position="59"/>
    </location>
</feature>
<feature type="domain" description="DHHA1" evidence="3">
    <location>
        <begin position="564"/>
        <end position="648"/>
    </location>
</feature>
<organism evidence="4 5">
    <name type="scientific">Mycoplasmopsis phocirhinis</name>
    <dbReference type="NCBI Taxonomy" id="142650"/>
    <lineage>
        <taxon>Bacteria</taxon>
        <taxon>Bacillati</taxon>
        <taxon>Mycoplasmatota</taxon>
        <taxon>Mycoplasmoidales</taxon>
        <taxon>Metamycoplasmataceae</taxon>
        <taxon>Mycoplasmopsis</taxon>
    </lineage>
</organism>